<dbReference type="KEGG" id="pth:PTH_1706"/>
<reference evidence="3" key="1">
    <citation type="journal article" date="2008" name="Genome Res.">
        <title>The genome of Pelotomaculum thermopropionicum reveals niche-associated evolution in anaerobic microbiota.</title>
        <authorList>
            <person name="Kosaka T."/>
            <person name="Kato S."/>
            <person name="Shimoyama T."/>
            <person name="Ishii S."/>
            <person name="Abe T."/>
            <person name="Watanabe K."/>
        </authorList>
    </citation>
    <scope>NUCLEOTIDE SEQUENCE [LARGE SCALE GENOMIC DNA]</scope>
    <source>
        <strain evidence="3">DSM 13744 / JCM 10971 / SI</strain>
    </source>
</reference>
<protein>
    <submittedName>
        <fullName evidence="2">GMP synthase-glutamine amidotransferase domain</fullName>
    </submittedName>
</protein>
<dbReference type="GO" id="GO:0005829">
    <property type="term" value="C:cytosol"/>
    <property type="evidence" value="ECO:0007669"/>
    <property type="project" value="TreeGrafter"/>
</dbReference>
<dbReference type="Proteomes" id="UP000006556">
    <property type="component" value="Chromosome"/>
</dbReference>
<evidence type="ECO:0000313" key="2">
    <source>
        <dbReference type="EMBL" id="BAF59887.1"/>
    </source>
</evidence>
<dbReference type="GO" id="GO:0016740">
    <property type="term" value="F:transferase activity"/>
    <property type="evidence" value="ECO:0007669"/>
    <property type="project" value="UniProtKB-KW"/>
</dbReference>
<sequence length="236" mass="26212">MKSLIIQNSAIVGPGLIEKAMEAAGWELDIRLMERPGSVLPGNLDAYHSLVILGGPMSANEERLYPHLKKVCLLFQEAFKKDLPTLGICLGGQLMARALGAAVTPNPLKEIGWFTLRLTADGLDSPLFEGMPEEFPVFQWHEDTFSLPSCSTLLASTTSCTNQAFSIGSNSYALQFHLEITPAIIKKWVSVWGDELEEEKGFGAADSLFKETGLIWRKYYRLANRILKNWLGRIPK</sequence>
<dbReference type="InterPro" id="IPR044992">
    <property type="entry name" value="ChyE-like"/>
</dbReference>
<dbReference type="STRING" id="370438.PTH_1706"/>
<dbReference type="InterPro" id="IPR017926">
    <property type="entry name" value="GATASE"/>
</dbReference>
<dbReference type="PANTHER" id="PTHR42695">
    <property type="entry name" value="GLUTAMINE AMIDOTRANSFERASE YLR126C-RELATED"/>
    <property type="match status" value="1"/>
</dbReference>
<dbReference type="PANTHER" id="PTHR42695:SF5">
    <property type="entry name" value="GLUTAMINE AMIDOTRANSFERASE YLR126C-RELATED"/>
    <property type="match status" value="1"/>
</dbReference>
<dbReference type="FunFam" id="3.40.50.880:FF:000033">
    <property type="entry name" value="Glutamine amidotransferase class-I"/>
    <property type="match status" value="1"/>
</dbReference>
<gene>
    <name evidence="2" type="primary">GuaA</name>
    <name evidence="2" type="ordered locus">PTH_1706</name>
</gene>
<accession>A5D1I1</accession>
<keyword evidence="2" id="KW-0808">Transferase</keyword>
<keyword evidence="3" id="KW-1185">Reference proteome</keyword>
<dbReference type="eggNOG" id="COG0518">
    <property type="taxonomic scope" value="Bacteria"/>
</dbReference>
<proteinExistence type="predicted"/>
<dbReference type="PROSITE" id="PS51273">
    <property type="entry name" value="GATASE_TYPE_1"/>
    <property type="match status" value="1"/>
</dbReference>
<dbReference type="AlphaFoldDB" id="A5D1I1"/>
<dbReference type="Gene3D" id="3.40.50.880">
    <property type="match status" value="1"/>
</dbReference>
<evidence type="ECO:0000259" key="1">
    <source>
        <dbReference type="Pfam" id="PF00117"/>
    </source>
</evidence>
<dbReference type="EMBL" id="AP009389">
    <property type="protein sequence ID" value="BAF59887.1"/>
    <property type="molecule type" value="Genomic_DNA"/>
</dbReference>
<feature type="domain" description="Glutamine amidotransferase" evidence="1">
    <location>
        <begin position="19"/>
        <end position="182"/>
    </location>
</feature>
<dbReference type="SUPFAM" id="SSF52317">
    <property type="entry name" value="Class I glutamine amidotransferase-like"/>
    <property type="match status" value="1"/>
</dbReference>
<dbReference type="CDD" id="cd01741">
    <property type="entry name" value="GATase1_1"/>
    <property type="match status" value="1"/>
</dbReference>
<dbReference type="HOGENOM" id="CLU_054974_3_3_9"/>
<keyword evidence="2" id="KW-0315">Glutamine amidotransferase</keyword>
<organism evidence="2 3">
    <name type="scientific">Pelotomaculum thermopropionicum (strain DSM 13744 / JCM 10971 / SI)</name>
    <dbReference type="NCBI Taxonomy" id="370438"/>
    <lineage>
        <taxon>Bacteria</taxon>
        <taxon>Bacillati</taxon>
        <taxon>Bacillota</taxon>
        <taxon>Clostridia</taxon>
        <taxon>Eubacteriales</taxon>
        <taxon>Desulfotomaculaceae</taxon>
        <taxon>Pelotomaculum</taxon>
    </lineage>
</organism>
<name>A5D1I1_PELTS</name>
<dbReference type="InterPro" id="IPR029062">
    <property type="entry name" value="Class_I_gatase-like"/>
</dbReference>
<dbReference type="Pfam" id="PF00117">
    <property type="entry name" value="GATase"/>
    <property type="match status" value="1"/>
</dbReference>
<evidence type="ECO:0000313" key="3">
    <source>
        <dbReference type="Proteomes" id="UP000006556"/>
    </source>
</evidence>